<reference evidence="7 8" key="1">
    <citation type="submission" date="2022-11" db="EMBL/GenBank/DDBJ databases">
        <title>Study of microbial diversity in lake waters.</title>
        <authorList>
            <person name="Zhang J."/>
        </authorList>
    </citation>
    <scope>NUCLEOTIDE SEQUENCE [LARGE SCALE GENOMIC DNA]</scope>
    <source>
        <strain evidence="7 8">DT12</strain>
    </source>
</reference>
<dbReference type="InterPro" id="IPR001204">
    <property type="entry name" value="Phos_transporter"/>
</dbReference>
<evidence type="ECO:0000256" key="5">
    <source>
        <dbReference type="ARBA" id="ARBA00023136"/>
    </source>
</evidence>
<feature type="transmembrane region" description="Helical" evidence="6">
    <location>
        <begin position="153"/>
        <end position="174"/>
    </location>
</feature>
<evidence type="ECO:0000256" key="4">
    <source>
        <dbReference type="ARBA" id="ARBA00022989"/>
    </source>
</evidence>
<comment type="caution">
    <text evidence="7">The sequence shown here is derived from an EMBL/GenBank/DDBJ whole genome shotgun (WGS) entry which is preliminary data.</text>
</comment>
<keyword evidence="5 6" id="KW-0472">Membrane</keyword>
<dbReference type="Pfam" id="PF01384">
    <property type="entry name" value="PHO4"/>
    <property type="match status" value="2"/>
</dbReference>
<dbReference type="RefSeq" id="WP_267151210.1">
    <property type="nucleotide sequence ID" value="NZ_JAPMLT010000003.1"/>
</dbReference>
<protein>
    <recommendedName>
        <fullName evidence="6">Phosphate transporter</fullName>
    </recommendedName>
</protein>
<dbReference type="PANTHER" id="PTHR11101:SF80">
    <property type="entry name" value="PHOSPHATE TRANSPORTER"/>
    <property type="match status" value="1"/>
</dbReference>
<feature type="transmembrane region" description="Helical" evidence="6">
    <location>
        <begin position="347"/>
        <end position="368"/>
    </location>
</feature>
<feature type="transmembrane region" description="Helical" evidence="6">
    <location>
        <begin position="255"/>
        <end position="273"/>
    </location>
</feature>
<evidence type="ECO:0000256" key="6">
    <source>
        <dbReference type="RuleBase" id="RU363058"/>
    </source>
</evidence>
<keyword evidence="4 6" id="KW-1133">Transmembrane helix</keyword>
<comment type="similarity">
    <text evidence="6">Belongs to the inorganic phosphate transporter (PiT) (TC 2.A.20) family.</text>
</comment>
<dbReference type="Proteomes" id="UP001208017">
    <property type="component" value="Unassembled WGS sequence"/>
</dbReference>
<name>A0ABT3X2E9_9BACL</name>
<organism evidence="7 8">
    <name type="scientific">Tumebacillus lacus</name>
    <dbReference type="NCBI Taxonomy" id="2995335"/>
    <lineage>
        <taxon>Bacteria</taxon>
        <taxon>Bacillati</taxon>
        <taxon>Bacillota</taxon>
        <taxon>Bacilli</taxon>
        <taxon>Bacillales</taxon>
        <taxon>Alicyclobacillaceae</taxon>
        <taxon>Tumebacillus</taxon>
    </lineage>
</organism>
<evidence type="ECO:0000313" key="8">
    <source>
        <dbReference type="Proteomes" id="UP001208017"/>
    </source>
</evidence>
<proteinExistence type="inferred from homology"/>
<feature type="transmembrane region" description="Helical" evidence="6">
    <location>
        <begin position="294"/>
        <end position="314"/>
    </location>
</feature>
<feature type="transmembrane region" description="Helical" evidence="6">
    <location>
        <begin position="86"/>
        <end position="109"/>
    </location>
</feature>
<accession>A0ABT3X2E9</accession>
<evidence type="ECO:0000256" key="2">
    <source>
        <dbReference type="ARBA" id="ARBA00022448"/>
    </source>
</evidence>
<feature type="transmembrane region" description="Helical" evidence="6">
    <location>
        <begin position="181"/>
        <end position="206"/>
    </location>
</feature>
<dbReference type="PANTHER" id="PTHR11101">
    <property type="entry name" value="PHOSPHATE TRANSPORTER"/>
    <property type="match status" value="1"/>
</dbReference>
<keyword evidence="2 6" id="KW-0813">Transport</keyword>
<feature type="transmembrane region" description="Helical" evidence="6">
    <location>
        <begin position="121"/>
        <end position="141"/>
    </location>
</feature>
<sequence>MKTELSIDQRSQSGWSGVLKNPISGLVIALIVMGIFAPFGLFTGFSTVAIIGVALVAWLAVENGGNDVSKGVAPLVTAGAVGEVGALIYGSIVTAVGSMLSIYVSMQLLKLFTAGLINPDLKVTGGMVLAMAAGASLWVSLATRYSLPVSTTHAIVGAVIAVGAVAFGLSGVMWSNLVGKVVVPLLFSPFVGLACAYLVGFLFSLLRLPANAGKATAWVSSGAVCFVRALNDTPKIVGIAVLTAFADLKDANESTLLPLFLLITVAMSAGSLIKGMNVLQLLSRKMTQSTDTNNASASVLTTAALVMLSSKLGLPVSTTHVSTSAIIGAGLRQGKGAVNWGVVRDMALSWVVTLPAAGLFAAVVYFIYKMFY</sequence>
<evidence type="ECO:0000256" key="3">
    <source>
        <dbReference type="ARBA" id="ARBA00022692"/>
    </source>
</evidence>
<gene>
    <name evidence="7" type="ORF">OS242_08290</name>
</gene>
<comment type="subcellular location">
    <subcellularLocation>
        <location evidence="1 6">Membrane</location>
        <topology evidence="1 6">Multi-pass membrane protein</topology>
    </subcellularLocation>
</comment>
<evidence type="ECO:0000256" key="1">
    <source>
        <dbReference type="ARBA" id="ARBA00004141"/>
    </source>
</evidence>
<keyword evidence="6" id="KW-0592">Phosphate transport</keyword>
<keyword evidence="8" id="KW-1185">Reference proteome</keyword>
<evidence type="ECO:0000313" key="7">
    <source>
        <dbReference type="EMBL" id="MCX7569962.1"/>
    </source>
</evidence>
<dbReference type="EMBL" id="JAPMLT010000003">
    <property type="protein sequence ID" value="MCX7569962.1"/>
    <property type="molecule type" value="Genomic_DNA"/>
</dbReference>
<keyword evidence="3 6" id="KW-0812">Transmembrane</keyword>
<feature type="transmembrane region" description="Helical" evidence="6">
    <location>
        <begin position="26"/>
        <end position="59"/>
    </location>
</feature>